<dbReference type="Proteomes" id="UP000005435">
    <property type="component" value="Chromosome"/>
</dbReference>
<dbReference type="KEGG" id="ccl:Clocl_2914"/>
<reference evidence="3" key="1">
    <citation type="submission" date="2011-12" db="EMBL/GenBank/DDBJ databases">
        <title>Complete sequence of Clostridium clariflavum DSM 19732.</title>
        <authorList>
            <consortium name="US DOE Joint Genome Institute"/>
            <person name="Lucas S."/>
            <person name="Han J."/>
            <person name="Lapidus A."/>
            <person name="Cheng J.-F."/>
            <person name="Goodwin L."/>
            <person name="Pitluck S."/>
            <person name="Peters L."/>
            <person name="Teshima H."/>
            <person name="Detter J.C."/>
            <person name="Han C."/>
            <person name="Tapia R."/>
            <person name="Land M."/>
            <person name="Hauser L."/>
            <person name="Kyrpides N."/>
            <person name="Ivanova N."/>
            <person name="Pagani I."/>
            <person name="Kitzmiller T."/>
            <person name="Lynd L."/>
            <person name="Izquierdo J."/>
            <person name="Woyke T."/>
        </authorList>
    </citation>
    <scope>NUCLEOTIDE SEQUENCE [LARGE SCALE GENOMIC DNA]</scope>
    <source>
        <strain evidence="3">DSM 19732 / NBRC 101661 / EBR45</strain>
    </source>
</reference>
<evidence type="ECO:0000313" key="3">
    <source>
        <dbReference type="Proteomes" id="UP000005435"/>
    </source>
</evidence>
<keyword evidence="1" id="KW-0732">Signal</keyword>
<dbReference type="STRING" id="720554.Clocl_2914"/>
<proteinExistence type="predicted"/>
<evidence type="ECO:0000256" key="1">
    <source>
        <dbReference type="SAM" id="SignalP"/>
    </source>
</evidence>
<sequence precursor="true">MKKIVSMLVLIILSMNLISCSRNTVDKVDNEKNDNQIENAVKKTSNTSDLIKAYINEKLIEDNEKILFYSDEDIDLDGNNEVIVAIGTEGEDKLSTYIGKAYVLKEIDGEIKQIGDNFAESIYAVYEVKLISLAGDEKKYIYCGLTNGANLVGFSIFELGDKEFKEIAYSASPTGAGSDEIIDSDNDGKIDGYVQNRWSYDVLYYPVKNIYEYNNQKFELVKTEVELPEYPNTPEEIVREYIALNVLEFQKSEEVSERLGKLCSQDVRGGIDFSNEELFEALAFEKLEFESDQEIAAKENGAKANVIVSVEGNKRYKFTLNKENDIWSIENIVRIS</sequence>
<dbReference type="AlphaFoldDB" id="G8LTG6"/>
<organism evidence="2 3">
    <name type="scientific">Acetivibrio clariflavus (strain DSM 19732 / NBRC 101661 / EBR45)</name>
    <name type="common">Clostridium clariflavum</name>
    <dbReference type="NCBI Taxonomy" id="720554"/>
    <lineage>
        <taxon>Bacteria</taxon>
        <taxon>Bacillati</taxon>
        <taxon>Bacillota</taxon>
        <taxon>Clostridia</taxon>
        <taxon>Eubacteriales</taxon>
        <taxon>Oscillospiraceae</taxon>
        <taxon>Acetivibrio</taxon>
    </lineage>
</organism>
<accession>G8LTG6</accession>
<protein>
    <submittedName>
        <fullName evidence="2">Uncharacterized protein</fullName>
    </submittedName>
</protein>
<dbReference type="HOGENOM" id="CLU_060942_0_0_9"/>
<dbReference type="EMBL" id="CP003065">
    <property type="protein sequence ID" value="AEV69461.1"/>
    <property type="molecule type" value="Genomic_DNA"/>
</dbReference>
<feature type="chain" id="PRO_5039491866" evidence="1">
    <location>
        <begin position="22"/>
        <end position="336"/>
    </location>
</feature>
<gene>
    <name evidence="2" type="ordered locus">Clocl_2914</name>
</gene>
<evidence type="ECO:0000313" key="2">
    <source>
        <dbReference type="EMBL" id="AEV69461.1"/>
    </source>
</evidence>
<reference evidence="2 3" key="2">
    <citation type="journal article" date="2012" name="Stand. Genomic Sci.">
        <title>Complete Genome Sequence of Clostridium clariflavum DSM 19732.</title>
        <authorList>
            <person name="Izquierdo J.A."/>
            <person name="Goodwin L."/>
            <person name="Davenport K.W."/>
            <person name="Teshima H."/>
            <person name="Bruce D."/>
            <person name="Detter C."/>
            <person name="Tapia R."/>
            <person name="Han S."/>
            <person name="Land M."/>
            <person name="Hauser L."/>
            <person name="Jeffries C.D."/>
            <person name="Han J."/>
            <person name="Pitluck S."/>
            <person name="Nolan M."/>
            <person name="Chen A."/>
            <person name="Huntemann M."/>
            <person name="Mavromatis K."/>
            <person name="Mikhailova N."/>
            <person name="Liolios K."/>
            <person name="Woyke T."/>
            <person name="Lynd L.R."/>
        </authorList>
    </citation>
    <scope>NUCLEOTIDE SEQUENCE [LARGE SCALE GENOMIC DNA]</scope>
    <source>
        <strain evidence="3">DSM 19732 / NBRC 101661 / EBR45</strain>
    </source>
</reference>
<dbReference type="RefSeq" id="WP_014256010.1">
    <property type="nucleotide sequence ID" value="NC_016627.1"/>
</dbReference>
<name>G8LTG6_ACECE</name>
<keyword evidence="3" id="KW-1185">Reference proteome</keyword>
<dbReference type="OrthoDB" id="2628648at2"/>
<feature type="signal peptide" evidence="1">
    <location>
        <begin position="1"/>
        <end position="21"/>
    </location>
</feature>